<evidence type="ECO:0000313" key="2">
    <source>
        <dbReference type="Proteomes" id="UP001153331"/>
    </source>
</evidence>
<dbReference type="Proteomes" id="UP001153331">
    <property type="component" value="Unassembled WGS sequence"/>
</dbReference>
<reference evidence="1" key="1">
    <citation type="submission" date="2022-11" db="EMBL/GenBank/DDBJ databases">
        <title>Genome Sequence of Boeremia exigua.</title>
        <authorList>
            <person name="Buettner E."/>
        </authorList>
    </citation>
    <scope>NUCLEOTIDE SEQUENCE</scope>
    <source>
        <strain evidence="1">CU02</strain>
    </source>
</reference>
<keyword evidence="2" id="KW-1185">Reference proteome</keyword>
<accession>A0ACC2I7V5</accession>
<organism evidence="1 2">
    <name type="scientific">Boeremia exigua</name>
    <dbReference type="NCBI Taxonomy" id="749465"/>
    <lineage>
        <taxon>Eukaryota</taxon>
        <taxon>Fungi</taxon>
        <taxon>Dikarya</taxon>
        <taxon>Ascomycota</taxon>
        <taxon>Pezizomycotina</taxon>
        <taxon>Dothideomycetes</taxon>
        <taxon>Pleosporomycetidae</taxon>
        <taxon>Pleosporales</taxon>
        <taxon>Pleosporineae</taxon>
        <taxon>Didymellaceae</taxon>
        <taxon>Boeremia</taxon>
    </lineage>
</organism>
<comment type="caution">
    <text evidence="1">The sequence shown here is derived from an EMBL/GenBank/DDBJ whole genome shotgun (WGS) entry which is preliminary data.</text>
</comment>
<proteinExistence type="predicted"/>
<dbReference type="EMBL" id="JAPHNI010000424">
    <property type="protein sequence ID" value="KAJ8111237.1"/>
    <property type="molecule type" value="Genomic_DNA"/>
</dbReference>
<name>A0ACC2I7V5_9PLEO</name>
<sequence>MRTSTLIAYVVWLLVGLTLDRVSARPHTSELADRPSLGLEDSSSFLPLARSVNQPRELGIADIPACGVGTPMVRLCYVDLTPYRHALCVYERGSEPEIECMHAGKLYNGRQRRYVLAFHAVTKPLTDDAATARVNSDMCMLSDESQRRSVIVYTITVYAVALTLVVLRVAGKIVSKRLAWNDAPIVAAVLLAAVPIACVLAMAKIGFGEHLWNLEDNTFLPILRYFYIAWSTYVAILGLIKLSLIMFYLDVFPTRSFKIVGWIVFWYITINTLIIFLLTIFACTPVPAFWNRDLKGKCMDIQLLGYANSISAIVQDVVLVVLPMCYLRNLQMKKSRKLAVAVMFMIGSFGCITTIVRLRSLLTFKISVDPTWDYVPVVIWTELEITAAFACVSLPAIRVLLVKITPKSFKSWLTDVTQGSSYQNQVGSVPQEGSSRRNWYKDDAWINLSSTGEKQKGRIGLLPSAGTSATHLKKVESRSMYGPAEDTKFMIDPLEAAAVAGLPLPKRPVSVRSRFSN</sequence>
<gene>
    <name evidence="1" type="ORF">OPT61_g6125</name>
</gene>
<protein>
    <submittedName>
        <fullName evidence="1">Uncharacterized protein</fullName>
    </submittedName>
</protein>
<evidence type="ECO:0000313" key="1">
    <source>
        <dbReference type="EMBL" id="KAJ8111237.1"/>
    </source>
</evidence>